<dbReference type="AlphaFoldDB" id="A0A941F797"/>
<dbReference type="Pfam" id="PF00254">
    <property type="entry name" value="FKBP_C"/>
    <property type="match status" value="1"/>
</dbReference>
<evidence type="ECO:0000256" key="2">
    <source>
        <dbReference type="ARBA" id="ARBA00006577"/>
    </source>
</evidence>
<evidence type="ECO:0000259" key="9">
    <source>
        <dbReference type="PROSITE" id="PS50059"/>
    </source>
</evidence>
<dbReference type="Gene3D" id="1.10.287.460">
    <property type="entry name" value="Peptidyl-prolyl cis-trans isomerase, FKBP-type, N-terminal domain"/>
    <property type="match status" value="1"/>
</dbReference>
<keyword evidence="5 6" id="KW-0413">Isomerase</keyword>
<dbReference type="EMBL" id="JAGTAR010000025">
    <property type="protein sequence ID" value="MBR8536965.1"/>
    <property type="molecule type" value="Genomic_DNA"/>
</dbReference>
<dbReference type="GO" id="GO:0006457">
    <property type="term" value="P:protein folding"/>
    <property type="evidence" value="ECO:0007669"/>
    <property type="project" value="InterPro"/>
</dbReference>
<dbReference type="Pfam" id="PF01346">
    <property type="entry name" value="FKBP_N"/>
    <property type="match status" value="1"/>
</dbReference>
<dbReference type="InterPro" id="IPR001179">
    <property type="entry name" value="PPIase_FKBP_dom"/>
</dbReference>
<dbReference type="FunFam" id="3.10.50.40:FF:000045">
    <property type="entry name" value="Peptidyl-prolyl cis-trans isomerase"/>
    <property type="match status" value="1"/>
</dbReference>
<organism evidence="10 11">
    <name type="scientific">Carboxylicivirga sediminis</name>
    <dbReference type="NCBI Taxonomy" id="2006564"/>
    <lineage>
        <taxon>Bacteria</taxon>
        <taxon>Pseudomonadati</taxon>
        <taxon>Bacteroidota</taxon>
        <taxon>Bacteroidia</taxon>
        <taxon>Marinilabiliales</taxon>
        <taxon>Marinilabiliaceae</taxon>
        <taxon>Carboxylicivirga</taxon>
    </lineage>
</organism>
<gene>
    <name evidence="10" type="ORF">KDU71_15435</name>
</gene>
<dbReference type="PROSITE" id="PS51257">
    <property type="entry name" value="PROKAR_LIPOPROTEIN"/>
    <property type="match status" value="1"/>
</dbReference>
<evidence type="ECO:0000256" key="4">
    <source>
        <dbReference type="ARBA" id="ARBA00023110"/>
    </source>
</evidence>
<evidence type="ECO:0000256" key="3">
    <source>
        <dbReference type="ARBA" id="ARBA00022729"/>
    </source>
</evidence>
<evidence type="ECO:0000313" key="11">
    <source>
        <dbReference type="Proteomes" id="UP000679220"/>
    </source>
</evidence>
<accession>A0A941F797</accession>
<evidence type="ECO:0000256" key="6">
    <source>
        <dbReference type="PROSITE-ProRule" id="PRU00277"/>
    </source>
</evidence>
<evidence type="ECO:0000256" key="5">
    <source>
        <dbReference type="ARBA" id="ARBA00023235"/>
    </source>
</evidence>
<dbReference type="InterPro" id="IPR036944">
    <property type="entry name" value="PPIase_FKBP_N_sf"/>
</dbReference>
<sequence length="274" mass="30712">MKVTNLLAAFTLIIMVLASCTKVPNTGKMDFADQTDSVSYALGYLQAANLKKQFDRWPLEVDSVAMRDFAKVMAKQEINKANLEHLKGMFNDISEDAFMRGFLNEFVYNKNPYFTEMTADVYLRKVMEEIRKVKDAERAEKAAANLTEGQKFLEENGKRPEVKTTESGLQYEVLEEGNGTVATTSDRVKCQYHGTLLDGTVFDSSVERKDTAQFAVTGVIKGWTEALQLMPEGSKWRLYIPADLAYGERGSGAKIGPNATLIFDLDLIEVVKKK</sequence>
<comment type="caution">
    <text evidence="10">The sequence shown here is derived from an EMBL/GenBank/DDBJ whole genome shotgun (WGS) entry which is preliminary data.</text>
</comment>
<dbReference type="PROSITE" id="PS50059">
    <property type="entry name" value="FKBP_PPIASE"/>
    <property type="match status" value="1"/>
</dbReference>
<dbReference type="PANTHER" id="PTHR43811:SF23">
    <property type="entry name" value="FKBP-TYPE 22 KDA PEPTIDYL-PROLYL CIS-TRANS ISOMERASE"/>
    <property type="match status" value="1"/>
</dbReference>
<evidence type="ECO:0000256" key="7">
    <source>
        <dbReference type="RuleBase" id="RU003915"/>
    </source>
</evidence>
<evidence type="ECO:0000256" key="8">
    <source>
        <dbReference type="SAM" id="SignalP"/>
    </source>
</evidence>
<comment type="similarity">
    <text evidence="2 7">Belongs to the FKBP-type PPIase family.</text>
</comment>
<feature type="signal peptide" evidence="8">
    <location>
        <begin position="1"/>
        <end position="18"/>
    </location>
</feature>
<evidence type="ECO:0000256" key="1">
    <source>
        <dbReference type="ARBA" id="ARBA00000971"/>
    </source>
</evidence>
<dbReference type="GO" id="GO:0003755">
    <property type="term" value="F:peptidyl-prolyl cis-trans isomerase activity"/>
    <property type="evidence" value="ECO:0007669"/>
    <property type="project" value="UniProtKB-UniRule"/>
</dbReference>
<dbReference type="Gene3D" id="3.10.50.40">
    <property type="match status" value="1"/>
</dbReference>
<keyword evidence="3 8" id="KW-0732">Signal</keyword>
<dbReference type="Proteomes" id="UP000679220">
    <property type="component" value="Unassembled WGS sequence"/>
</dbReference>
<dbReference type="InterPro" id="IPR046357">
    <property type="entry name" value="PPIase_dom_sf"/>
</dbReference>
<proteinExistence type="inferred from homology"/>
<evidence type="ECO:0000313" key="10">
    <source>
        <dbReference type="EMBL" id="MBR8536965.1"/>
    </source>
</evidence>
<protein>
    <recommendedName>
        <fullName evidence="7">Peptidyl-prolyl cis-trans isomerase</fullName>
        <ecNumber evidence="7">5.2.1.8</ecNumber>
    </recommendedName>
</protein>
<dbReference type="InterPro" id="IPR000774">
    <property type="entry name" value="PPIase_FKBP_N"/>
</dbReference>
<reference evidence="10" key="1">
    <citation type="journal article" date="2018" name="Int. J. Syst. Evol. Microbiol.">
        <title>Carboxylicivirga sediminis sp. nov., isolated from coastal sediment.</title>
        <authorList>
            <person name="Wang F.Q."/>
            <person name="Ren L.H."/>
            <person name="Zou R.J."/>
            <person name="Sun Y.Z."/>
            <person name="Liu X.J."/>
            <person name="Jiang F."/>
            <person name="Liu L.J."/>
        </authorList>
    </citation>
    <scope>NUCLEOTIDE SEQUENCE</scope>
    <source>
        <strain evidence="10">JR1</strain>
    </source>
</reference>
<dbReference type="EC" id="5.2.1.8" evidence="7"/>
<dbReference type="RefSeq" id="WP_212191992.1">
    <property type="nucleotide sequence ID" value="NZ_JAGTAR010000025.1"/>
</dbReference>
<reference evidence="10" key="2">
    <citation type="submission" date="2021-04" db="EMBL/GenBank/DDBJ databases">
        <authorList>
            <person name="Zhang T."/>
            <person name="Zhang Y."/>
            <person name="Lu D."/>
            <person name="Zuo D."/>
            <person name="Du Z."/>
        </authorList>
    </citation>
    <scope>NUCLEOTIDE SEQUENCE</scope>
    <source>
        <strain evidence="10">JR1</strain>
    </source>
</reference>
<keyword evidence="4 6" id="KW-0697">Rotamase</keyword>
<feature type="domain" description="PPIase FKBP-type" evidence="9">
    <location>
        <begin position="185"/>
        <end position="271"/>
    </location>
</feature>
<dbReference type="PANTHER" id="PTHR43811">
    <property type="entry name" value="FKBP-TYPE PEPTIDYL-PROLYL CIS-TRANS ISOMERASE FKPA"/>
    <property type="match status" value="1"/>
</dbReference>
<comment type="catalytic activity">
    <reaction evidence="1 6 7">
        <text>[protein]-peptidylproline (omega=180) = [protein]-peptidylproline (omega=0)</text>
        <dbReference type="Rhea" id="RHEA:16237"/>
        <dbReference type="Rhea" id="RHEA-COMP:10747"/>
        <dbReference type="Rhea" id="RHEA-COMP:10748"/>
        <dbReference type="ChEBI" id="CHEBI:83833"/>
        <dbReference type="ChEBI" id="CHEBI:83834"/>
        <dbReference type="EC" id="5.2.1.8"/>
    </reaction>
</comment>
<dbReference type="SUPFAM" id="SSF54534">
    <property type="entry name" value="FKBP-like"/>
    <property type="match status" value="1"/>
</dbReference>
<name>A0A941F797_9BACT</name>
<keyword evidence="11" id="KW-1185">Reference proteome</keyword>
<feature type="chain" id="PRO_5037529979" description="Peptidyl-prolyl cis-trans isomerase" evidence="8">
    <location>
        <begin position="19"/>
        <end position="274"/>
    </location>
</feature>